<feature type="compositionally biased region" description="Acidic residues" evidence="1">
    <location>
        <begin position="201"/>
        <end position="225"/>
    </location>
</feature>
<evidence type="ECO:0000313" key="2">
    <source>
        <dbReference type="EMBL" id="QEM41833.1"/>
    </source>
</evidence>
<feature type="compositionally biased region" description="Acidic residues" evidence="1">
    <location>
        <begin position="248"/>
        <end position="260"/>
    </location>
</feature>
<dbReference type="GeneID" id="77936854"/>
<dbReference type="EMBL" id="MN103543">
    <property type="protein sequence ID" value="QEM41833.1"/>
    <property type="molecule type" value="Genomic_DNA"/>
</dbReference>
<accession>A0A5C1K8H4</accession>
<evidence type="ECO:0008006" key="4">
    <source>
        <dbReference type="Google" id="ProtNLM"/>
    </source>
</evidence>
<name>A0A5C1K8H4_9CAUD</name>
<evidence type="ECO:0000256" key="1">
    <source>
        <dbReference type="SAM" id="MobiDB-lite"/>
    </source>
</evidence>
<feature type="compositionally biased region" description="Acidic residues" evidence="1">
    <location>
        <begin position="172"/>
        <end position="193"/>
    </location>
</feature>
<feature type="compositionally biased region" description="Low complexity" evidence="1">
    <location>
        <begin position="96"/>
        <end position="110"/>
    </location>
</feature>
<dbReference type="RefSeq" id="YP_010660844.1">
    <property type="nucleotide sequence ID" value="NC_070882.1"/>
</dbReference>
<evidence type="ECO:0000313" key="3">
    <source>
        <dbReference type="Proteomes" id="UP000322144"/>
    </source>
</evidence>
<feature type="compositionally biased region" description="Acidic residues" evidence="1">
    <location>
        <begin position="287"/>
        <end position="452"/>
    </location>
</feature>
<dbReference type="Proteomes" id="UP000322144">
    <property type="component" value="Segment"/>
</dbReference>
<sequence>MLKNIHKYITSLEDFAESSTEVEDKPVETVDATNVEASAEPESDVVEAGDELAQATPTEEVKPDGDLETVEEPLAGETSEEPSGIPEPMATTNESAAEAAAAQAEEAQAAEVKELTEQAEQIQATQQETVEAAAADAEAIEANETDVNGNTVPAEDTTGEQNVDITNSSDTGETELTNDVESLDTETTVDDGGETATADTIGEEPETPVEEVEETSEAEIEEVADVSDAAPELDNTEPAAVEGGETQGGDEELPELEPEAQTEANDQVDGVSTPEVEEGADEVTVPEVEESIAETTEEEVSEDVAETEEVNEEIAEDSTDDIPAEETPVEEQVTETEESTVEEIPAEEEPVVEETEVEEETPAEVEETPEEDIVNEEETPVETEAEVVDEQVEDQSESTDETTDVAEDEPVLEEIEEDEPDGEIDDDGEANFDEGELDIEDVDTDVTEDDVAEAVKEADEAEEEADADEEEAIDASRTIEDLQKEKESVEGFMEILKYGLSQESYSVQTLILSQVKLDELKKAFGDYAPSVPSMEQYGKEDLDKYYAASLESFRGFLSRITGLKRALNEKLIKWWEGPLVTKVKKRSQALNKDVDLALTKLGKSNIGRETVKGISSDMATKETNLVQAVAKDLRVTSEIAVKGVKDSERALQEVVGIINKAVTEGGYDKTGPLVKTALNIKPAKYPENMANALMGGWAIEYEKGPRGGDSKIEALAYTLVPVFKKVKVEDRQVSFDVTKADLANMLKMAKAYVALADKLADSVGSKAIDDIINLDVTRNRALSTGSSEFDTTSRASGWDEQAELDDLASAMLKVSYAHVDAYKFVTQHALDVADGIVSVVRKAL</sequence>
<feature type="region of interest" description="Disordered" evidence="1">
    <location>
        <begin position="31"/>
        <end position="480"/>
    </location>
</feature>
<feature type="compositionally biased region" description="Low complexity" evidence="1">
    <location>
        <begin position="118"/>
        <end position="137"/>
    </location>
</feature>
<reference evidence="2 3" key="1">
    <citation type="submission" date="2019-06" db="EMBL/GenBank/DDBJ databases">
        <title>A distant relative of Phikzvirus genus phages from a therapeutic phage collection.</title>
        <authorList>
            <person name="Hejnowicz M.S."/>
            <person name="Dabrowski K."/>
            <person name="Gawor J."/>
            <person name="Weber-Dabrowska B."/>
            <person name="Gromadka R."/>
            <person name="Lobocka M.B."/>
        </authorList>
    </citation>
    <scope>NUCLEOTIDE SEQUENCE [LARGE SCALE GENOMIC DNA]</scope>
</reference>
<feature type="compositionally biased region" description="Acidic residues" evidence="1">
    <location>
        <begin position="39"/>
        <end position="50"/>
    </location>
</feature>
<organism evidence="2 3">
    <name type="scientific">Pseudomonas phage vB_PaeM_PS119XW</name>
    <dbReference type="NCBI Taxonomy" id="2601632"/>
    <lineage>
        <taxon>Viruses</taxon>
        <taxon>Duplodnaviria</taxon>
        <taxon>Heunggongvirae</taxon>
        <taxon>Uroviricota</taxon>
        <taxon>Caudoviricetes</taxon>
        <taxon>Chimalliviridae</taxon>
        <taxon>Pawinskivirus</taxon>
        <taxon>Pawinskivirus PS119XW</taxon>
    </lineage>
</organism>
<feature type="compositionally biased region" description="Polar residues" evidence="1">
    <location>
        <begin position="159"/>
        <end position="171"/>
    </location>
</feature>
<feature type="compositionally biased region" description="Acidic residues" evidence="1">
    <location>
        <begin position="459"/>
        <end position="473"/>
    </location>
</feature>
<protein>
    <recommendedName>
        <fullName evidence="4">Virion structural protein</fullName>
    </recommendedName>
</protein>
<proteinExistence type="predicted"/>
<dbReference type="KEGG" id="vg:77936854"/>
<keyword evidence="3" id="KW-1185">Reference proteome</keyword>